<reference evidence="2 3" key="1">
    <citation type="submission" date="2021-01" db="EMBL/GenBank/DDBJ databases">
        <title>Biogeographic distribution of Paracoccus.</title>
        <authorList>
            <person name="Hollensteiner J."/>
            <person name="Leineberger J."/>
            <person name="Brinkhoff T."/>
            <person name="Daniel R."/>
        </authorList>
    </citation>
    <scope>NUCLEOTIDE SEQUENCE [LARGE SCALE GENOMIC DNA]</scope>
    <source>
        <strain evidence="2 3">LMG25392</strain>
    </source>
</reference>
<dbReference type="Proteomes" id="UP001218412">
    <property type="component" value="Chromosome"/>
</dbReference>
<keyword evidence="3" id="KW-1185">Reference proteome</keyword>
<sequence length="157" mass="17111">MSIWTIAEQSPSPHEERVRDASGPVRLRPHHVLCAIGWQGRGYSPDFTRNMNRIVQDRLRADPATEVVFTAGADAICGPCPSRRGTGCAAQDRIDALDRRHAEALGIAPGARMGWAEAQSRAVSRLVPDDLDRICAGCQWLELGLCKDALARLQSAV</sequence>
<evidence type="ECO:0000256" key="1">
    <source>
        <dbReference type="SAM" id="MobiDB-lite"/>
    </source>
</evidence>
<dbReference type="InterPro" id="IPR009702">
    <property type="entry name" value="DUF1284"/>
</dbReference>
<dbReference type="RefSeq" id="WP_272858190.1">
    <property type="nucleotide sequence ID" value="NZ_CP067134.1"/>
</dbReference>
<protein>
    <submittedName>
        <fullName evidence="2">DUF1284 domain-containing protein</fullName>
    </submittedName>
</protein>
<organism evidence="2 3">
    <name type="scientific">Paracoccus stylophorae</name>
    <dbReference type="NCBI Taxonomy" id="659350"/>
    <lineage>
        <taxon>Bacteria</taxon>
        <taxon>Pseudomonadati</taxon>
        <taxon>Pseudomonadota</taxon>
        <taxon>Alphaproteobacteria</taxon>
        <taxon>Rhodobacterales</taxon>
        <taxon>Paracoccaceae</taxon>
        <taxon>Paracoccus</taxon>
    </lineage>
</organism>
<accession>A0ABY7STH6</accession>
<proteinExistence type="predicted"/>
<evidence type="ECO:0000313" key="3">
    <source>
        <dbReference type="Proteomes" id="UP001218412"/>
    </source>
</evidence>
<evidence type="ECO:0000313" key="2">
    <source>
        <dbReference type="EMBL" id="WCR10129.1"/>
    </source>
</evidence>
<gene>
    <name evidence="2" type="ORF">JHW45_13805</name>
</gene>
<dbReference type="EMBL" id="CP067134">
    <property type="protein sequence ID" value="WCR10129.1"/>
    <property type="molecule type" value="Genomic_DNA"/>
</dbReference>
<name>A0ABY7STH6_9RHOB</name>
<dbReference type="Pfam" id="PF06935">
    <property type="entry name" value="DUF1284"/>
    <property type="match status" value="1"/>
</dbReference>
<feature type="region of interest" description="Disordered" evidence="1">
    <location>
        <begin position="1"/>
        <end position="22"/>
    </location>
</feature>